<dbReference type="SUPFAM" id="SSF48371">
    <property type="entry name" value="ARM repeat"/>
    <property type="match status" value="1"/>
</dbReference>
<accession>A0ABP9AHT4</accession>
<comment type="caution">
    <text evidence="1">The sequence shown here is derived from an EMBL/GenBank/DDBJ whole genome shotgun (WGS) entry which is preliminary data.</text>
</comment>
<evidence type="ECO:0000313" key="1">
    <source>
        <dbReference type="EMBL" id="GAA4781679.1"/>
    </source>
</evidence>
<dbReference type="EMBL" id="BAABIQ010000003">
    <property type="protein sequence ID" value="GAA4781679.1"/>
    <property type="molecule type" value="Genomic_DNA"/>
</dbReference>
<dbReference type="RefSeq" id="WP_345230280.1">
    <property type="nucleotide sequence ID" value="NZ_BAABIQ010000003.1"/>
</dbReference>
<proteinExistence type="predicted"/>
<sequence length="189" mass="21761">MDKIDLLKQIKTIRDKVKVPALTELAANGDFAVLDLLKLCYYSEKAIAFRAAWVLEMLERQSPSLFIPVLEVFIADLAKQNNKSCQRHFSKIIIQYTKPKAGRIRKKAFDNLPLAKKEQVVAILFEWLIKPGSPVAVQVNCMEALYYLIPYFPWIKEELMAQIMFYLKDGTAAMQSRGKKLLHNLQEAR</sequence>
<dbReference type="Proteomes" id="UP001501411">
    <property type="component" value="Unassembled WGS sequence"/>
</dbReference>
<evidence type="ECO:0000313" key="2">
    <source>
        <dbReference type="Proteomes" id="UP001501411"/>
    </source>
</evidence>
<keyword evidence="2" id="KW-1185">Reference proteome</keyword>
<name>A0ABP9AHT4_9SPHI</name>
<reference evidence="2" key="1">
    <citation type="journal article" date="2019" name="Int. J. Syst. Evol. Microbiol.">
        <title>The Global Catalogue of Microorganisms (GCM) 10K type strain sequencing project: providing services to taxonomists for standard genome sequencing and annotation.</title>
        <authorList>
            <consortium name="The Broad Institute Genomics Platform"/>
            <consortium name="The Broad Institute Genome Sequencing Center for Infectious Disease"/>
            <person name="Wu L."/>
            <person name="Ma J."/>
        </authorList>
    </citation>
    <scope>NUCLEOTIDE SEQUENCE [LARGE SCALE GENOMIC DNA]</scope>
    <source>
        <strain evidence="2">JCM 18200</strain>
    </source>
</reference>
<dbReference type="InterPro" id="IPR016024">
    <property type="entry name" value="ARM-type_fold"/>
</dbReference>
<gene>
    <name evidence="1" type="ORF">GCM10023231_06630</name>
</gene>
<protein>
    <recommendedName>
        <fullName evidence="3">Adenylosuccinate lyase</fullName>
    </recommendedName>
</protein>
<organism evidence="1 2">
    <name type="scientific">Olivibacter ginsenosidimutans</name>
    <dbReference type="NCBI Taxonomy" id="1176537"/>
    <lineage>
        <taxon>Bacteria</taxon>
        <taxon>Pseudomonadati</taxon>
        <taxon>Bacteroidota</taxon>
        <taxon>Sphingobacteriia</taxon>
        <taxon>Sphingobacteriales</taxon>
        <taxon>Sphingobacteriaceae</taxon>
        <taxon>Olivibacter</taxon>
    </lineage>
</organism>
<evidence type="ECO:0008006" key="3">
    <source>
        <dbReference type="Google" id="ProtNLM"/>
    </source>
</evidence>